<dbReference type="InterPro" id="IPR022441">
    <property type="entry name" value="Para_beta_helix_rpt-2"/>
</dbReference>
<feature type="region of interest" description="Disordered" evidence="4">
    <location>
        <begin position="361"/>
        <end position="387"/>
    </location>
</feature>
<keyword evidence="5" id="KW-0472">Membrane</keyword>
<name>A0B8M7_METTP</name>
<gene>
    <name evidence="7" type="ordered locus">Mthe_1273</name>
</gene>
<dbReference type="InterPro" id="IPR051550">
    <property type="entry name" value="SCF-Subunits/Alg-Epimerases"/>
</dbReference>
<dbReference type="PANTHER" id="PTHR22990">
    <property type="entry name" value="F-BOX ONLY PROTEIN"/>
    <property type="match status" value="1"/>
</dbReference>
<evidence type="ECO:0000313" key="8">
    <source>
        <dbReference type="Proteomes" id="UP000000674"/>
    </source>
</evidence>
<evidence type="ECO:0000256" key="4">
    <source>
        <dbReference type="SAM" id="MobiDB-lite"/>
    </source>
</evidence>
<keyword evidence="5" id="KW-0812">Transmembrane</keyword>
<dbReference type="InterPro" id="IPR011050">
    <property type="entry name" value="Pectin_lyase_fold/virulence"/>
</dbReference>
<dbReference type="InterPro" id="IPR012334">
    <property type="entry name" value="Pectin_lyas_fold"/>
</dbReference>
<dbReference type="EMBL" id="CP000477">
    <property type="protein sequence ID" value="ABK15051.1"/>
    <property type="molecule type" value="Genomic_DNA"/>
</dbReference>
<evidence type="ECO:0000256" key="2">
    <source>
        <dbReference type="ARBA" id="ARBA00022737"/>
    </source>
</evidence>
<dbReference type="PANTHER" id="PTHR22990:SF15">
    <property type="entry name" value="F-BOX ONLY PROTEIN 10"/>
    <property type="match status" value="1"/>
</dbReference>
<dbReference type="Gene3D" id="2.160.20.10">
    <property type="entry name" value="Single-stranded right-handed beta-helix, Pectin lyase-like"/>
    <property type="match status" value="3"/>
</dbReference>
<dbReference type="SUPFAM" id="SSF51126">
    <property type="entry name" value="Pectin lyase-like"/>
    <property type="match status" value="1"/>
</dbReference>
<dbReference type="InterPro" id="IPR006626">
    <property type="entry name" value="PbH1"/>
</dbReference>
<dbReference type="HOGENOM" id="CLU_548163_0_0_2"/>
<evidence type="ECO:0000259" key="6">
    <source>
        <dbReference type="Pfam" id="PF05048"/>
    </source>
</evidence>
<dbReference type="STRING" id="349307.Mthe_1273"/>
<dbReference type="Proteomes" id="UP000000674">
    <property type="component" value="Chromosome"/>
</dbReference>
<dbReference type="KEGG" id="mtp:Mthe_1273"/>
<evidence type="ECO:0000313" key="7">
    <source>
        <dbReference type="EMBL" id="ABK15051.1"/>
    </source>
</evidence>
<protein>
    <submittedName>
        <fullName evidence="7">Parallel beta-helix repeat</fullName>
    </submittedName>
</protein>
<evidence type="ECO:0000256" key="5">
    <source>
        <dbReference type="SAM" id="Phobius"/>
    </source>
</evidence>
<dbReference type="Pfam" id="PF05048">
    <property type="entry name" value="NosD"/>
    <property type="match status" value="1"/>
</dbReference>
<evidence type="ECO:0000256" key="3">
    <source>
        <dbReference type="ARBA" id="ARBA00022786"/>
    </source>
</evidence>
<dbReference type="NCBIfam" id="TIGR03804">
    <property type="entry name" value="para_beta_helix"/>
    <property type="match status" value="4"/>
</dbReference>
<accession>A0B8M7</accession>
<feature type="domain" description="Periplasmic copper-binding protein NosD beta helix" evidence="6">
    <location>
        <begin position="224"/>
        <end position="360"/>
    </location>
</feature>
<keyword evidence="3" id="KW-0833">Ubl conjugation pathway</keyword>
<keyword evidence="8" id="KW-1185">Reference proteome</keyword>
<dbReference type="SMART" id="SM00710">
    <property type="entry name" value="PbH1"/>
    <property type="match status" value="9"/>
</dbReference>
<feature type="transmembrane region" description="Helical" evidence="5">
    <location>
        <begin position="21"/>
        <end position="42"/>
    </location>
</feature>
<keyword evidence="2" id="KW-0677">Repeat</keyword>
<sequence length="510" mass="54967">MSIRLSRQRTRLHGVSKETCVHLRDVTLGLCIAFTLLMALSITGTAATIHAGSDVQRSIDAASPGDTIIVGPGVYGKFTVNKRLNLIGEGATVVASSSDACISVEADMVNISGFTVRNGLYGIRLSRVSGCSITNNTVTGCKQPGIVLLTSSGNIIANNNASYNGVVGEGWYGIYLTDSSNDNLIVNNIANNNGAYGIHLSTSCLNNTIKGNILNGNMYGVYMFTGCSKNIIEGNLISGNKANGIDLRFNCNRNTIRDNIITDNQVAGISLLDSGENEILSNDIRSNIRFGIQIQGRSDGNTVEGNNISKSPTGIFVESSSNIFHSNRLIDNVVQVVDRGENAWNAPYPVGGNAWSDYSGVDERSGPAQDVPGADGFGDTPREINNRSRDMYPVMGYELKPIRIINVSVPEEIEAGEELLINTWIESVNGLSQVSARIPESRSYVRLYQVGDHYEGSLTTALLDPGEYSVVITATDRRGYELEELIGEFRVTPRAGRSFEAAMDQLRGRS</sequence>
<dbReference type="AlphaFoldDB" id="A0B8M7"/>
<proteinExistence type="predicted"/>
<evidence type="ECO:0000256" key="1">
    <source>
        <dbReference type="ARBA" id="ARBA00004906"/>
    </source>
</evidence>
<dbReference type="InterPro" id="IPR007742">
    <property type="entry name" value="NosD_dom"/>
</dbReference>
<keyword evidence="5" id="KW-1133">Transmembrane helix</keyword>
<organism evidence="7 8">
    <name type="scientific">Methanothrix thermoacetophila (strain DSM 6194 / JCM 14653 / NBRC 101360 / PT)</name>
    <name type="common">Methanosaeta thermophila</name>
    <dbReference type="NCBI Taxonomy" id="349307"/>
    <lineage>
        <taxon>Archaea</taxon>
        <taxon>Methanobacteriati</taxon>
        <taxon>Methanobacteriota</taxon>
        <taxon>Stenosarchaea group</taxon>
        <taxon>Methanomicrobia</taxon>
        <taxon>Methanotrichales</taxon>
        <taxon>Methanotrichaceae</taxon>
        <taxon>Methanothrix</taxon>
    </lineage>
</organism>
<comment type="pathway">
    <text evidence="1">Protein modification; protein ubiquitination.</text>
</comment>
<reference evidence="7 8" key="1">
    <citation type="submission" date="2006-10" db="EMBL/GenBank/DDBJ databases">
        <title>Complete sequence of Methanosaeta thermophila PT.</title>
        <authorList>
            <consortium name="US DOE Joint Genome Institute"/>
            <person name="Copeland A."/>
            <person name="Lucas S."/>
            <person name="Lapidus A."/>
            <person name="Barry K."/>
            <person name="Detter J.C."/>
            <person name="Glavina del Rio T."/>
            <person name="Hammon N."/>
            <person name="Israni S."/>
            <person name="Pitluck S."/>
            <person name="Chain P."/>
            <person name="Malfatti S."/>
            <person name="Shin M."/>
            <person name="Vergez L."/>
            <person name="Schmutz J."/>
            <person name="Larimer F."/>
            <person name="Land M."/>
            <person name="Hauser L."/>
            <person name="Kyrpides N."/>
            <person name="Kim E."/>
            <person name="Smith K.S."/>
            <person name="Ingram-Smith C."/>
            <person name="Richardson P."/>
        </authorList>
    </citation>
    <scope>NUCLEOTIDE SEQUENCE [LARGE SCALE GENOMIC DNA]</scope>
    <source>
        <strain evidence="8">DSM 6194 / JCM 14653 / NBRC 101360 / PT</strain>
    </source>
</reference>